<dbReference type="AlphaFoldDB" id="A0A2M7B885"/>
<dbReference type="Proteomes" id="UP000230131">
    <property type="component" value="Unassembled WGS sequence"/>
</dbReference>
<evidence type="ECO:0000313" key="1">
    <source>
        <dbReference type="EMBL" id="PIU99279.1"/>
    </source>
</evidence>
<reference evidence="2" key="1">
    <citation type="submission" date="2017-09" db="EMBL/GenBank/DDBJ databases">
        <title>Depth-based differentiation of microbial function through sediment-hosted aquifers and enrichment of novel symbionts in the deep terrestrial subsurface.</title>
        <authorList>
            <person name="Probst A.J."/>
            <person name="Ladd B."/>
            <person name="Jarett J.K."/>
            <person name="Geller-Mcgrath D.E."/>
            <person name="Sieber C.M.K."/>
            <person name="Emerson J.B."/>
            <person name="Anantharaman K."/>
            <person name="Thomas B.C."/>
            <person name="Malmstrom R."/>
            <person name="Stieglmeier M."/>
            <person name="Klingl A."/>
            <person name="Woyke T."/>
            <person name="Ryan C.M."/>
            <person name="Banfield J.F."/>
        </authorList>
    </citation>
    <scope>NUCLEOTIDE SEQUENCE [LARGE SCALE GENOMIC DNA]</scope>
</reference>
<sequence length="99" mass="11632">MAKKKINKKELSPPERHFGVVLENIDSKLDLVVEGHQALDKKIDTNHQEFKEFRGEVNYKFGVVLDELRLIRNELKEKVGRDEFALLEKRVMALEKSRK</sequence>
<protein>
    <submittedName>
        <fullName evidence="1">Uncharacterized protein</fullName>
    </submittedName>
</protein>
<organism evidence="1 2">
    <name type="scientific">Candidatus Wolfebacteria bacterium CG03_land_8_20_14_0_80_36_15</name>
    <dbReference type="NCBI Taxonomy" id="1975067"/>
    <lineage>
        <taxon>Bacteria</taxon>
        <taxon>Candidatus Wolfeibacteriota</taxon>
    </lineage>
</organism>
<name>A0A2M7B885_9BACT</name>
<evidence type="ECO:0000313" key="2">
    <source>
        <dbReference type="Proteomes" id="UP000230131"/>
    </source>
</evidence>
<accession>A0A2M7B885</accession>
<dbReference type="EMBL" id="PEVH01000020">
    <property type="protein sequence ID" value="PIU99279.1"/>
    <property type="molecule type" value="Genomic_DNA"/>
</dbReference>
<comment type="caution">
    <text evidence="1">The sequence shown here is derived from an EMBL/GenBank/DDBJ whole genome shotgun (WGS) entry which is preliminary data.</text>
</comment>
<gene>
    <name evidence="1" type="ORF">COS59_00545</name>
</gene>
<proteinExistence type="predicted"/>